<dbReference type="InterPro" id="IPR024563">
    <property type="entry name" value="YqhR"/>
</dbReference>
<gene>
    <name evidence="2" type="ORF">AFL42_06275</name>
</gene>
<organism evidence="2 3">
    <name type="scientific">Oceanobacillus caeni</name>
    <dbReference type="NCBI Taxonomy" id="405946"/>
    <lineage>
        <taxon>Bacteria</taxon>
        <taxon>Bacillati</taxon>
        <taxon>Bacillota</taxon>
        <taxon>Bacilli</taxon>
        <taxon>Bacillales</taxon>
        <taxon>Bacillaceae</taxon>
        <taxon>Oceanobacillus</taxon>
    </lineage>
</organism>
<evidence type="ECO:0000313" key="2">
    <source>
        <dbReference type="EMBL" id="KPH76416.1"/>
    </source>
</evidence>
<feature type="transmembrane region" description="Helical" evidence="1">
    <location>
        <begin position="21"/>
        <end position="43"/>
    </location>
</feature>
<protein>
    <submittedName>
        <fullName evidence="2">Uncharacterized protein</fullName>
    </submittedName>
</protein>
<dbReference type="Pfam" id="PF11085">
    <property type="entry name" value="YqhR"/>
    <property type="match status" value="1"/>
</dbReference>
<dbReference type="RefSeq" id="WP_047183847.1">
    <property type="nucleotide sequence ID" value="NZ_JAHHXM010000003.1"/>
</dbReference>
<name>A0ABR5ML71_9BACI</name>
<keyword evidence="3" id="KW-1185">Reference proteome</keyword>
<comment type="caution">
    <text evidence="2">The sequence shown here is derived from an EMBL/GenBank/DDBJ whole genome shotgun (WGS) entry which is preliminary data.</text>
</comment>
<sequence length="164" mass="18867">MSENKQLEHNKPENTMSLLSRSLLTGFIGGILWSTIAIFLYYFNFVEVSPKSFVLRSWLKTDWTDSWLGDLVSIIIIGLLSIVTAIIYYGLLKKVKTMWISVVYGIILWGIVFYLLQPIYTNIPKLVELNTNSIVTSLCLFILYGTFIGYSISYDYHDTQVEQL</sequence>
<keyword evidence="1" id="KW-0812">Transmembrane</keyword>
<keyword evidence="1" id="KW-1133">Transmembrane helix</keyword>
<reference evidence="2 3" key="1">
    <citation type="submission" date="2015-07" db="EMBL/GenBank/DDBJ databases">
        <title>High-quality draft genome sequence of Oceanobacillus caeni HM6, a bacillus isolated from a human feces.</title>
        <authorList>
            <person name="Kumar J."/>
            <person name="Verma M.K."/>
            <person name="Pandey R."/>
            <person name="Bhambi M."/>
            <person name="Chauhan N."/>
        </authorList>
    </citation>
    <scope>NUCLEOTIDE SEQUENCE [LARGE SCALE GENOMIC DNA]</scope>
    <source>
        <strain evidence="2 3">HM6</strain>
    </source>
</reference>
<feature type="transmembrane region" description="Helical" evidence="1">
    <location>
        <begin position="132"/>
        <end position="152"/>
    </location>
</feature>
<evidence type="ECO:0000256" key="1">
    <source>
        <dbReference type="SAM" id="Phobius"/>
    </source>
</evidence>
<feature type="transmembrane region" description="Helical" evidence="1">
    <location>
        <begin position="71"/>
        <end position="91"/>
    </location>
</feature>
<dbReference type="Proteomes" id="UP000037854">
    <property type="component" value="Unassembled WGS sequence"/>
</dbReference>
<dbReference type="EMBL" id="LGTK01000015">
    <property type="protein sequence ID" value="KPH76416.1"/>
    <property type="molecule type" value="Genomic_DNA"/>
</dbReference>
<accession>A0ABR5ML71</accession>
<feature type="transmembrane region" description="Helical" evidence="1">
    <location>
        <begin position="98"/>
        <end position="120"/>
    </location>
</feature>
<keyword evidence="1" id="KW-0472">Membrane</keyword>
<evidence type="ECO:0000313" key="3">
    <source>
        <dbReference type="Proteomes" id="UP000037854"/>
    </source>
</evidence>
<proteinExistence type="predicted"/>